<feature type="region of interest" description="Disordered" evidence="2">
    <location>
        <begin position="370"/>
        <end position="442"/>
    </location>
</feature>
<dbReference type="AlphaFoldDB" id="A0A7J6CUZ4"/>
<organism evidence="3 4">
    <name type="scientific">Onychostoma macrolepis</name>
    <dbReference type="NCBI Taxonomy" id="369639"/>
    <lineage>
        <taxon>Eukaryota</taxon>
        <taxon>Metazoa</taxon>
        <taxon>Chordata</taxon>
        <taxon>Craniata</taxon>
        <taxon>Vertebrata</taxon>
        <taxon>Euteleostomi</taxon>
        <taxon>Actinopterygii</taxon>
        <taxon>Neopterygii</taxon>
        <taxon>Teleostei</taxon>
        <taxon>Ostariophysi</taxon>
        <taxon>Cypriniformes</taxon>
        <taxon>Cyprinidae</taxon>
        <taxon>Acrossocheilinae</taxon>
        <taxon>Onychostoma</taxon>
    </lineage>
</organism>
<protein>
    <submittedName>
        <fullName evidence="3">Uncharacterized protein</fullName>
    </submittedName>
</protein>
<accession>A0A7J6CUZ4</accession>
<feature type="region of interest" description="Disordered" evidence="2">
    <location>
        <begin position="139"/>
        <end position="160"/>
    </location>
</feature>
<comment type="caution">
    <text evidence="3">The sequence shown here is derived from an EMBL/GenBank/DDBJ whole genome shotgun (WGS) entry which is preliminary data.</text>
</comment>
<name>A0A7J6CUZ4_9TELE</name>
<proteinExistence type="predicted"/>
<feature type="compositionally biased region" description="Low complexity" evidence="2">
    <location>
        <begin position="281"/>
        <end position="299"/>
    </location>
</feature>
<sequence>MATLAQTECREVCYPEKCRSIQAHKKHKEKTLRDNPDVLYADYIQLNGKRIKNNFIFHTTMINAWKLTICEEYKHVFKEGIGRGGRLTICEDEMLDTDNPILTITYYTKGTFLLQGNEASLNSFEETFPLLKARVEKERDETHVNCTDSEEEGPVNPSPSDSLALLELDFTEFREHTQAKLSGTHDTNIYIQELKDELQQLKKNTSSSITELTRALRGLQEENRTLRLQLCKLEEDTEKKEVNFSSQLQEMKEQLQKTTKDDAPHNTAPDKPNYTNTECMPTTNTQTPAATQASPAQTPEPDPDVLLLMDSNGKFLDPKKLFPHQKVTAKRSSPRHLLPTPQYHRPIHHYMPRHPPLAPVRTDIAWTNTARRPPHPAMAPYTPVNLQSPTSHPPAAHQTPVRKKKPKTTPHQEKPPQPRAQSYAEAAAQPPAAPSTSTTASELSQIREMLQTLCNQLLNR</sequence>
<evidence type="ECO:0000313" key="3">
    <source>
        <dbReference type="EMBL" id="KAF4109512.1"/>
    </source>
</evidence>
<reference evidence="3 4" key="1">
    <citation type="submission" date="2020-04" db="EMBL/GenBank/DDBJ databases">
        <title>Chromosome-level genome assembly of a cyprinid fish Onychostoma macrolepis by integration of Nanopore Sequencing, Bionano and Hi-C technology.</title>
        <authorList>
            <person name="Wang D."/>
        </authorList>
    </citation>
    <scope>NUCLEOTIDE SEQUENCE [LARGE SCALE GENOMIC DNA]</scope>
    <source>
        <strain evidence="3">SWU-2019</strain>
        <tissue evidence="3">Muscle</tissue>
    </source>
</reference>
<feature type="region of interest" description="Disordered" evidence="2">
    <location>
        <begin position="250"/>
        <end position="305"/>
    </location>
</feature>
<feature type="coiled-coil region" evidence="1">
    <location>
        <begin position="184"/>
        <end position="229"/>
    </location>
</feature>
<gene>
    <name evidence="3" type="ORF">G5714_010585</name>
</gene>
<keyword evidence="4" id="KW-1185">Reference proteome</keyword>
<evidence type="ECO:0000256" key="1">
    <source>
        <dbReference type="SAM" id="Coils"/>
    </source>
</evidence>
<keyword evidence="1" id="KW-0175">Coiled coil</keyword>
<evidence type="ECO:0000313" key="4">
    <source>
        <dbReference type="Proteomes" id="UP000579812"/>
    </source>
</evidence>
<dbReference type="EMBL" id="JAAMOB010000009">
    <property type="protein sequence ID" value="KAF4109512.1"/>
    <property type="molecule type" value="Genomic_DNA"/>
</dbReference>
<evidence type="ECO:0000256" key="2">
    <source>
        <dbReference type="SAM" id="MobiDB-lite"/>
    </source>
</evidence>
<feature type="compositionally biased region" description="Basic and acidic residues" evidence="2">
    <location>
        <begin position="250"/>
        <end position="264"/>
    </location>
</feature>
<feature type="compositionally biased region" description="Low complexity" evidence="2">
    <location>
        <begin position="419"/>
        <end position="441"/>
    </location>
</feature>
<dbReference type="Proteomes" id="UP000579812">
    <property type="component" value="Unassembled WGS sequence"/>
</dbReference>